<evidence type="ECO:0000313" key="6">
    <source>
        <dbReference type="Proteomes" id="UP001342314"/>
    </source>
</evidence>
<dbReference type="InterPro" id="IPR050546">
    <property type="entry name" value="Glycosyl_Hydrlase_16"/>
</dbReference>
<keyword evidence="6" id="KW-1185">Reference proteome</keyword>
<dbReference type="PROSITE" id="PS51762">
    <property type="entry name" value="GH16_2"/>
    <property type="match status" value="1"/>
</dbReference>
<proteinExistence type="inferred from homology"/>
<feature type="domain" description="GH16" evidence="4">
    <location>
        <begin position="150"/>
        <end position="480"/>
    </location>
</feature>
<feature type="compositionally biased region" description="Basic and acidic residues" evidence="2">
    <location>
        <begin position="30"/>
        <end position="45"/>
    </location>
</feature>
<keyword evidence="3" id="KW-0472">Membrane</keyword>
<dbReference type="Gene3D" id="2.60.120.200">
    <property type="match status" value="1"/>
</dbReference>
<dbReference type="PANTHER" id="PTHR10963:SF55">
    <property type="entry name" value="GLYCOSIDE HYDROLASE FAMILY 16 PROTEIN"/>
    <property type="match status" value="1"/>
</dbReference>
<dbReference type="Proteomes" id="UP001342314">
    <property type="component" value="Unassembled WGS sequence"/>
</dbReference>
<gene>
    <name evidence="5" type="ORF">Rhopal_003649-T1</name>
</gene>
<dbReference type="GO" id="GO:0004553">
    <property type="term" value="F:hydrolase activity, hydrolyzing O-glycosyl compounds"/>
    <property type="evidence" value="ECO:0007669"/>
    <property type="project" value="InterPro"/>
</dbReference>
<dbReference type="GO" id="GO:0005975">
    <property type="term" value="P:carbohydrate metabolic process"/>
    <property type="evidence" value="ECO:0007669"/>
    <property type="project" value="InterPro"/>
</dbReference>
<name>A0AAV5GNP8_9BASI</name>
<dbReference type="AlphaFoldDB" id="A0AAV5GNP8"/>
<comment type="similarity">
    <text evidence="1">Belongs to the glycosyl hydrolase 16 family.</text>
</comment>
<feature type="transmembrane region" description="Helical" evidence="3">
    <location>
        <begin position="124"/>
        <end position="143"/>
    </location>
</feature>
<dbReference type="SUPFAM" id="SSF49899">
    <property type="entry name" value="Concanavalin A-like lectins/glucanases"/>
    <property type="match status" value="1"/>
</dbReference>
<keyword evidence="3" id="KW-0812">Transmembrane</keyword>
<protein>
    <recommendedName>
        <fullName evidence="4">GH16 domain-containing protein</fullName>
    </recommendedName>
</protein>
<dbReference type="EMBL" id="BQKY01000007">
    <property type="protein sequence ID" value="GJN90637.1"/>
    <property type="molecule type" value="Genomic_DNA"/>
</dbReference>
<sequence length="510" mass="57930">MGPMQAVQVRSRSYQQQGSSSSQDTFDGTAKPDDEIKELPADDRPSASWAEQASTAQAPALTYHATPSASTLSSASGIFECYAAEPVRKRFKAPFQSHILDREVGNPKPWMNGRTTVKRDKRSYFTTLFGIFVGLALGIFVIVKDALHVDHYNYCPVLDDEFNGDSLDYSKWRVEQRLGGGESNDFTWYTGHNSYVADGNLWIVPTLTNETMLPIDYAAMNSTFIQLGNVCDSIHQSDCQIAADTEQNQTLVLPPVQSAMISTRDKVDLQYGRVVVRAKMPTGDWLRPQIALVSQGEEYGRYPASGMMTVFESRGNIAQHRLDQLNNEMISGLHWGPEDAPAYDRFYLTQGLYKVYRKFFNEKYYEFGMDWTPRSVTIWVNSRVRISFRYGFGRKFWDLGKFGYSYANGTIIGNPWQSAENQHIAPFDKPFYLRISLQAGGTDGYWMDSLPNKPWRNSDSRPQAMQRFLDYLSVWMPTWPSGDKIRDRGLAIDSIKLYQLVPRGQECSPL</sequence>
<organism evidence="5 6">
    <name type="scientific">Rhodotorula paludigena</name>
    <dbReference type="NCBI Taxonomy" id="86838"/>
    <lineage>
        <taxon>Eukaryota</taxon>
        <taxon>Fungi</taxon>
        <taxon>Dikarya</taxon>
        <taxon>Basidiomycota</taxon>
        <taxon>Pucciniomycotina</taxon>
        <taxon>Microbotryomycetes</taxon>
        <taxon>Sporidiobolales</taxon>
        <taxon>Sporidiobolaceae</taxon>
        <taxon>Rhodotorula</taxon>
    </lineage>
</organism>
<dbReference type="PANTHER" id="PTHR10963">
    <property type="entry name" value="GLYCOSYL HYDROLASE-RELATED"/>
    <property type="match status" value="1"/>
</dbReference>
<evidence type="ECO:0000313" key="5">
    <source>
        <dbReference type="EMBL" id="GJN90637.1"/>
    </source>
</evidence>
<evidence type="ECO:0000259" key="4">
    <source>
        <dbReference type="PROSITE" id="PS51762"/>
    </source>
</evidence>
<dbReference type="InterPro" id="IPR000757">
    <property type="entry name" value="Beta-glucanase-like"/>
</dbReference>
<accession>A0AAV5GNP8</accession>
<evidence type="ECO:0000256" key="1">
    <source>
        <dbReference type="ARBA" id="ARBA00006865"/>
    </source>
</evidence>
<reference evidence="5 6" key="1">
    <citation type="submission" date="2021-12" db="EMBL/GenBank/DDBJ databases">
        <title>High titer production of polyol ester of fatty acids by Rhodotorula paludigena BS15 towards product separation-free biomass refinery.</title>
        <authorList>
            <person name="Mano J."/>
            <person name="Ono H."/>
            <person name="Tanaka T."/>
            <person name="Naito K."/>
            <person name="Sushida H."/>
            <person name="Ike M."/>
            <person name="Tokuyasu K."/>
            <person name="Kitaoka M."/>
        </authorList>
    </citation>
    <scope>NUCLEOTIDE SEQUENCE [LARGE SCALE GENOMIC DNA]</scope>
    <source>
        <strain evidence="5 6">BS15</strain>
    </source>
</reference>
<feature type="region of interest" description="Disordered" evidence="2">
    <location>
        <begin position="1"/>
        <end position="53"/>
    </location>
</feature>
<evidence type="ECO:0000256" key="2">
    <source>
        <dbReference type="SAM" id="MobiDB-lite"/>
    </source>
</evidence>
<keyword evidence="3" id="KW-1133">Transmembrane helix</keyword>
<feature type="compositionally biased region" description="Low complexity" evidence="2">
    <location>
        <begin position="1"/>
        <end position="23"/>
    </location>
</feature>
<comment type="caution">
    <text evidence="5">The sequence shown here is derived from an EMBL/GenBank/DDBJ whole genome shotgun (WGS) entry which is preliminary data.</text>
</comment>
<dbReference type="InterPro" id="IPR013320">
    <property type="entry name" value="ConA-like_dom_sf"/>
</dbReference>
<evidence type="ECO:0000256" key="3">
    <source>
        <dbReference type="SAM" id="Phobius"/>
    </source>
</evidence>